<name>A0A8I5U0U5_PONAB</name>
<proteinExistence type="inferred from homology"/>
<evidence type="ECO:0000313" key="14">
    <source>
        <dbReference type="Ensembl" id="ENSPPYP00000044554.1"/>
    </source>
</evidence>
<keyword evidence="6" id="KW-0206">Cytoskeleton</keyword>
<dbReference type="GO" id="GO:0090660">
    <property type="term" value="P:cerebrospinal fluid circulation"/>
    <property type="evidence" value="ECO:0007669"/>
    <property type="project" value="Ensembl"/>
</dbReference>
<dbReference type="Proteomes" id="UP000001595">
    <property type="component" value="Chromosome 2B"/>
</dbReference>
<evidence type="ECO:0000256" key="2">
    <source>
        <dbReference type="ARBA" id="ARBA00022490"/>
    </source>
</evidence>
<reference evidence="14" key="3">
    <citation type="submission" date="2025-09" db="UniProtKB">
        <authorList>
            <consortium name="Ensembl"/>
        </authorList>
    </citation>
    <scope>IDENTIFICATION</scope>
</reference>
<gene>
    <name evidence="14" type="primary">CFAP221</name>
</gene>
<dbReference type="InterPro" id="IPR029676">
    <property type="entry name" value="CFAP221"/>
</dbReference>
<dbReference type="GO" id="GO:0036126">
    <property type="term" value="C:sperm flagellum"/>
    <property type="evidence" value="ECO:0007669"/>
    <property type="project" value="Ensembl"/>
</dbReference>
<dbReference type="GeneTree" id="ENSGT00390000006925"/>
<dbReference type="PANTHER" id="PTHR46500">
    <property type="entry name" value="CILIA- AND FLAGELLA-ASSOCIATED PROTEIN 221"/>
    <property type="match status" value="1"/>
</dbReference>
<evidence type="ECO:0000256" key="6">
    <source>
        <dbReference type="ARBA" id="ARBA00023212"/>
    </source>
</evidence>
<dbReference type="FunFam" id="2.60.40.10:FF:001321">
    <property type="entry name" value="Cilia and flagella associated protein 221"/>
    <property type="match status" value="1"/>
</dbReference>
<evidence type="ECO:0000256" key="10">
    <source>
        <dbReference type="ARBA" id="ARBA00064875"/>
    </source>
</evidence>
<keyword evidence="2" id="KW-0963">Cytoplasm</keyword>
<keyword evidence="4" id="KW-0112">Calmodulin-binding</keyword>
<dbReference type="Gene3D" id="2.60.40.10">
    <property type="entry name" value="Immunoglobulins"/>
    <property type="match status" value="1"/>
</dbReference>
<comment type="similarity">
    <text evidence="9">Belongs to the PCDP1 family.</text>
</comment>
<dbReference type="Ensembl" id="ENSPPYT00000058688.1">
    <property type="protein sequence ID" value="ENSPPYP00000044554.1"/>
    <property type="gene ID" value="ENSPPYG00000012785.3"/>
</dbReference>
<dbReference type="PANTHER" id="PTHR46500:SF1">
    <property type="entry name" value="CILIA- AND FLAGELLA-ASSOCIATED PROTEIN 221"/>
    <property type="match status" value="1"/>
</dbReference>
<dbReference type="GO" id="GO:0120197">
    <property type="term" value="P:mucociliary clearance"/>
    <property type="evidence" value="ECO:0007669"/>
    <property type="project" value="Ensembl"/>
</dbReference>
<evidence type="ECO:0000256" key="7">
    <source>
        <dbReference type="ARBA" id="ARBA00023273"/>
    </source>
</evidence>
<dbReference type="GO" id="GO:0005930">
    <property type="term" value="C:axoneme"/>
    <property type="evidence" value="ECO:0007669"/>
    <property type="project" value="UniProtKB-SubCell"/>
</dbReference>
<evidence type="ECO:0000256" key="5">
    <source>
        <dbReference type="ARBA" id="ARBA00023069"/>
    </source>
</evidence>
<reference evidence="14" key="1">
    <citation type="submission" date="2008-02" db="EMBL/GenBank/DDBJ databases">
        <title>A 6x draft sequence assembly of the Pongo pygmaeus abelii genome.</title>
        <authorList>
            <person name="Wilson R.K."/>
            <person name="Mardis E."/>
        </authorList>
    </citation>
    <scope>NUCLEOTIDE SEQUENCE [LARGE SCALE GENOMIC DNA]</scope>
</reference>
<evidence type="ECO:0000256" key="13">
    <source>
        <dbReference type="SAM" id="MobiDB-lite"/>
    </source>
</evidence>
<accession>A0A8I5U0U5</accession>
<evidence type="ECO:0000256" key="8">
    <source>
        <dbReference type="ARBA" id="ARBA00053256"/>
    </source>
</evidence>
<keyword evidence="7" id="KW-0966">Cell projection</keyword>
<dbReference type="GO" id="GO:0097386">
    <property type="term" value="C:glial cell projection"/>
    <property type="evidence" value="ECO:0007669"/>
    <property type="project" value="Ensembl"/>
</dbReference>
<reference evidence="14" key="2">
    <citation type="submission" date="2025-08" db="UniProtKB">
        <authorList>
            <consortium name="Ensembl"/>
        </authorList>
    </citation>
    <scope>IDENTIFICATION</scope>
</reference>
<evidence type="ECO:0000256" key="4">
    <source>
        <dbReference type="ARBA" id="ARBA00022860"/>
    </source>
</evidence>
<dbReference type="AlphaFoldDB" id="A0A8I5U0U5"/>
<sequence>MAVVKTPSRGLKNAKEPFNNASPNLLKNLVEEPKKRKEVPNHLLESKVYAKLVNNKVIQARPGIIHFGGYQVEKHHQQILSEAKHWRKLTNSKAIRKEISVRKTPKNRGEHGFHESLYNEHLVNVSNEDTSVHILPPQTKYFEINYVRKEHHLVPGLSLTVTVKFSPDEWRYYYDCIRIHCKGDDTLLVPIHAYPVMNSLDFPSFINLSNVLLGESKTYVIPLQCSCPVDFEFYITLIQSHQAFAIEPTSGIIPANGKMAVTIKFTPFQYGTAQIKMQLWISQFNSQPYECVFTGTCYPNMALPLEEFERLNTLSKKVNVPPEKAMMHINFHRPPAKPKPQKVKEIEYQNLRFPVDLSNPFAVATVLNQEPGKLKIKELREVLDQGTEISKTRQIKEALFEQKVRQDIHEEMENHLKWQVHLGKDPMSFKLKKELTEEWQKACAKYKLDRGDPILDEEFQRLQTEVSHKRVVRNQEEKIKEFHPTFDPLINNTWLSRSRAQKRFQHVARKVMIQGRLFNMLSAVREMDKESILRKIGQAKQSIAQEANFFKFFLRRISQDDYTSRFSVSPKEVLPFAFPDCSPPQDSNELAPDGLGLVPIKSSEVQIKQSYSFFNLQVPQLYKIKRYQPFSVHKSSTSYRPQKLARALKQGAEDEVTTIVALPKQDSTTQLSGKTSILSMKPPEALTMPLDYDPLYVFNPNPGLFAVMHPLTYAETSIDYHLCSHPKYKFTKESRHGSSIPVTQKQFLHHTDIIPRIMHWKSFQSLVLSSLPDPSKMETTKSCDSFNSFMLPIDVPAILDALPEEDRLETVERELCEQNVEVMLTPEMIKVEFPMLNYKDIRKEKEVKDQAQPAEKAGEKLLEEMRNLRDKALNTYLILE</sequence>
<dbReference type="GO" id="GO:0002177">
    <property type="term" value="C:manchette"/>
    <property type="evidence" value="ECO:0007669"/>
    <property type="project" value="Ensembl"/>
</dbReference>
<dbReference type="GO" id="GO:0051649">
    <property type="term" value="P:establishment of localization in cell"/>
    <property type="evidence" value="ECO:0007669"/>
    <property type="project" value="Ensembl"/>
</dbReference>
<keyword evidence="3" id="KW-0970">Cilium biogenesis/degradation</keyword>
<evidence type="ECO:0000256" key="3">
    <source>
        <dbReference type="ARBA" id="ARBA00022794"/>
    </source>
</evidence>
<dbReference type="GO" id="GO:0120316">
    <property type="term" value="P:sperm flagellum assembly"/>
    <property type="evidence" value="ECO:0007669"/>
    <property type="project" value="Ensembl"/>
</dbReference>
<dbReference type="GO" id="GO:0005576">
    <property type="term" value="C:extracellular region"/>
    <property type="evidence" value="ECO:0007669"/>
    <property type="project" value="GOC"/>
</dbReference>
<evidence type="ECO:0000256" key="11">
    <source>
        <dbReference type="ARBA" id="ARBA00074618"/>
    </source>
</evidence>
<evidence type="ECO:0000256" key="12">
    <source>
        <dbReference type="ARBA" id="ARBA00078380"/>
    </source>
</evidence>
<dbReference type="OMA" id="TYNPPQW"/>
<keyword evidence="5" id="KW-0969">Cilium</keyword>
<comment type="subunit">
    <text evidence="10">Interacts with calmodulin; calcium-dependent.</text>
</comment>
<evidence type="ECO:0000256" key="1">
    <source>
        <dbReference type="ARBA" id="ARBA00004430"/>
    </source>
</evidence>
<protein>
    <recommendedName>
        <fullName evidence="11">Cilia- and flagella-associated protein 221</fullName>
    </recommendedName>
    <alternativeName>
        <fullName evidence="12">Primary ciliary dyskinesia protein 1</fullName>
    </alternativeName>
</protein>
<evidence type="ECO:0000313" key="15">
    <source>
        <dbReference type="Proteomes" id="UP000001595"/>
    </source>
</evidence>
<feature type="region of interest" description="Disordered" evidence="13">
    <location>
        <begin position="1"/>
        <end position="21"/>
    </location>
</feature>
<dbReference type="InterPro" id="IPR013783">
    <property type="entry name" value="Ig-like_fold"/>
</dbReference>
<comment type="subcellular location">
    <subcellularLocation>
        <location evidence="1">Cytoplasm</location>
        <location evidence="1">Cytoskeleton</location>
        <location evidence="1">Cilium axoneme</location>
    </subcellularLocation>
</comment>
<evidence type="ECO:0000256" key="9">
    <source>
        <dbReference type="ARBA" id="ARBA00060974"/>
    </source>
</evidence>
<keyword evidence="15" id="KW-1185">Reference proteome</keyword>
<comment type="function">
    <text evidence="8">May play a role in cilium morphogenesis.</text>
</comment>
<organism evidence="14 15">
    <name type="scientific">Pongo abelii</name>
    <name type="common">Sumatran orangutan</name>
    <name type="synonym">Pongo pygmaeus abelii</name>
    <dbReference type="NCBI Taxonomy" id="9601"/>
    <lineage>
        <taxon>Eukaryota</taxon>
        <taxon>Metazoa</taxon>
        <taxon>Chordata</taxon>
        <taxon>Craniata</taxon>
        <taxon>Vertebrata</taxon>
        <taxon>Euteleostomi</taxon>
        <taxon>Mammalia</taxon>
        <taxon>Eutheria</taxon>
        <taxon>Euarchontoglires</taxon>
        <taxon>Primates</taxon>
        <taxon>Haplorrhini</taxon>
        <taxon>Catarrhini</taxon>
        <taxon>Hominidae</taxon>
        <taxon>Pongo</taxon>
    </lineage>
</organism>
<dbReference type="GO" id="GO:0005516">
    <property type="term" value="F:calmodulin binding"/>
    <property type="evidence" value="ECO:0007669"/>
    <property type="project" value="UniProtKB-KW"/>
</dbReference>